<organism evidence="3 4">
    <name type="scientific">Prymnesium parvum</name>
    <name type="common">Toxic golden alga</name>
    <dbReference type="NCBI Taxonomy" id="97485"/>
    <lineage>
        <taxon>Eukaryota</taxon>
        <taxon>Haptista</taxon>
        <taxon>Haptophyta</taxon>
        <taxon>Prymnesiophyceae</taxon>
        <taxon>Prymnesiales</taxon>
        <taxon>Prymnesiaceae</taxon>
        <taxon>Prymnesium</taxon>
    </lineage>
</organism>
<evidence type="ECO:0000256" key="1">
    <source>
        <dbReference type="SAM" id="MobiDB-lite"/>
    </source>
</evidence>
<feature type="region of interest" description="Disordered" evidence="1">
    <location>
        <begin position="163"/>
        <end position="217"/>
    </location>
</feature>
<sequence>MATSALLLALSAPLGSPGLWSPAAIDRYRRVRSGVWLGSGTLQNTLNGALLAHVEVIEIVSPLPADAPIEHEPSSSYRTERLLVYRHANGTLLTRYNRRAVPPVRYSHDVVLSLGDDGARETPALLLRAYTPAGREVARAWDTAGGPRRRGLSRSFELALRPHRPSHSVSRYAREQKAKARERSPPPPLPRAPRARRAFFGSQPPAEPSVQQPAAAAGATREEYALVEAPLRWEPPLLFYSRTGRGASWCGSTLCTLEVRLRKVDEGWLFGSPSSRRLAAECIARVRAE</sequence>
<proteinExistence type="predicted"/>
<protein>
    <submittedName>
        <fullName evidence="3">Uncharacterized protein</fullName>
    </submittedName>
</protein>
<name>A0AB34J2L3_PRYPA</name>
<keyword evidence="4" id="KW-1185">Reference proteome</keyword>
<dbReference type="Proteomes" id="UP001515480">
    <property type="component" value="Unassembled WGS sequence"/>
</dbReference>
<comment type="caution">
    <text evidence="3">The sequence shown here is derived from an EMBL/GenBank/DDBJ whole genome shotgun (WGS) entry which is preliminary data.</text>
</comment>
<evidence type="ECO:0000313" key="4">
    <source>
        <dbReference type="Proteomes" id="UP001515480"/>
    </source>
</evidence>
<keyword evidence="2" id="KW-0732">Signal</keyword>
<feature type="signal peptide" evidence="2">
    <location>
        <begin position="1"/>
        <end position="17"/>
    </location>
</feature>
<gene>
    <name evidence="3" type="ORF">AB1Y20_007071</name>
</gene>
<accession>A0AB34J2L3</accession>
<evidence type="ECO:0000256" key="2">
    <source>
        <dbReference type="SAM" id="SignalP"/>
    </source>
</evidence>
<evidence type="ECO:0000313" key="3">
    <source>
        <dbReference type="EMBL" id="KAL1510785.1"/>
    </source>
</evidence>
<dbReference type="EMBL" id="JBGBPQ010000015">
    <property type="protein sequence ID" value="KAL1510785.1"/>
    <property type="molecule type" value="Genomic_DNA"/>
</dbReference>
<reference evidence="3 4" key="1">
    <citation type="journal article" date="2024" name="Science">
        <title>Giant polyketide synthase enzymes in the biosynthesis of giant marine polyether toxins.</title>
        <authorList>
            <person name="Fallon T.R."/>
            <person name="Shende V.V."/>
            <person name="Wierzbicki I.H."/>
            <person name="Pendleton A.L."/>
            <person name="Watervoot N.F."/>
            <person name="Auber R.P."/>
            <person name="Gonzalez D.J."/>
            <person name="Wisecaver J.H."/>
            <person name="Moore B.S."/>
        </authorList>
    </citation>
    <scope>NUCLEOTIDE SEQUENCE [LARGE SCALE GENOMIC DNA]</scope>
    <source>
        <strain evidence="3 4">12B1</strain>
    </source>
</reference>
<feature type="compositionally biased region" description="Basic and acidic residues" evidence="1">
    <location>
        <begin position="172"/>
        <end position="184"/>
    </location>
</feature>
<feature type="chain" id="PRO_5044217551" evidence="2">
    <location>
        <begin position="18"/>
        <end position="289"/>
    </location>
</feature>
<dbReference type="AlphaFoldDB" id="A0AB34J2L3"/>